<dbReference type="GO" id="GO:0097527">
    <property type="term" value="P:necroptotic signaling pathway"/>
    <property type="evidence" value="ECO:0007669"/>
    <property type="project" value="TreeGrafter"/>
</dbReference>
<dbReference type="PANTHER" id="PTHR44329">
    <property type="entry name" value="SERINE/THREONINE-PROTEIN KINASE TNNI3K-RELATED"/>
    <property type="match status" value="1"/>
</dbReference>
<dbReference type="EMBL" id="PP711852">
    <property type="protein sequence ID" value="XBH23784.1"/>
    <property type="molecule type" value="Genomic_DNA"/>
</dbReference>
<dbReference type="InterPro" id="IPR011009">
    <property type="entry name" value="Kinase-like_dom_sf"/>
</dbReference>
<dbReference type="InterPro" id="IPR051681">
    <property type="entry name" value="Ser/Thr_Kinases-Pseudokinases"/>
</dbReference>
<dbReference type="Gene3D" id="1.10.510.10">
    <property type="entry name" value="Transferase(Phosphotransferase) domain 1"/>
    <property type="match status" value="1"/>
</dbReference>
<reference evidence="4" key="1">
    <citation type="journal article" date="2024" name="Microbiome">
        <title>Substantial viral diversity in bats and rodents from East Africa: insights into evolution, recombination, and cocirculation.</title>
        <authorList>
            <person name="Wang D."/>
            <person name="Yang X."/>
            <person name="Ren Z."/>
            <person name="Hu B."/>
            <person name="Zhao H."/>
            <person name="Yang K."/>
            <person name="Shi P."/>
            <person name="Zhang Z."/>
            <person name="Feng Q."/>
            <person name="Nawenja C.V."/>
            <person name="Obanda V."/>
            <person name="Robert K."/>
            <person name="Nalikka B."/>
            <person name="Waruhiu C.N."/>
            <person name="Ochola G.O."/>
            <person name="Onyuok S.O."/>
            <person name="Ochieng H."/>
            <person name="Li B."/>
            <person name="Zhu Y."/>
            <person name="Si H."/>
            <person name="Yin J."/>
            <person name="Kristiansen K."/>
            <person name="Jin X."/>
            <person name="Xu X."/>
            <person name="Xiao M."/>
            <person name="Agwanda B."/>
            <person name="Ommeh S."/>
            <person name="Li J."/>
            <person name="Shi Z.L."/>
        </authorList>
    </citation>
    <scope>NUCLEOTIDE SEQUENCE</scope>
    <source>
        <strain evidence="4">1A/Uganda/UGR70/2019</strain>
    </source>
</reference>
<evidence type="ECO:0000256" key="1">
    <source>
        <dbReference type="ARBA" id="ARBA00022741"/>
    </source>
</evidence>
<dbReference type="PROSITE" id="PS50011">
    <property type="entry name" value="PROTEIN_KINASE_DOM"/>
    <property type="match status" value="1"/>
</dbReference>
<feature type="domain" description="Protein kinase" evidence="3">
    <location>
        <begin position="14"/>
        <end position="266"/>
    </location>
</feature>
<dbReference type="SUPFAM" id="SSF56112">
    <property type="entry name" value="Protein kinase-like (PK-like)"/>
    <property type="match status" value="1"/>
</dbReference>
<evidence type="ECO:0000259" key="3">
    <source>
        <dbReference type="PROSITE" id="PS50011"/>
    </source>
</evidence>
<evidence type="ECO:0000313" key="4">
    <source>
        <dbReference type="EMBL" id="XBH23784.1"/>
    </source>
</evidence>
<proteinExistence type="predicted"/>
<name>A0AAU7E0L5_9POXV</name>
<dbReference type="Pfam" id="PF07714">
    <property type="entry name" value="PK_Tyr_Ser-Thr"/>
    <property type="match status" value="1"/>
</dbReference>
<organism evidence="4">
    <name type="scientific">Rousettus bat poxvirus</name>
    <dbReference type="NCBI Taxonomy" id="3141933"/>
    <lineage>
        <taxon>Viruses</taxon>
        <taxon>Varidnaviria</taxon>
        <taxon>Bamfordvirae</taxon>
        <taxon>Nucleocytoviricota</taxon>
        <taxon>Pokkesviricetes</taxon>
        <taxon>Chitovirales</taxon>
        <taxon>Poxviridae</taxon>
    </lineage>
</organism>
<protein>
    <recommendedName>
        <fullName evidence="3">Protein kinase domain-containing protein</fullName>
    </recommendedName>
</protein>
<sequence>MPAPAMEDDDDIPWPLVTVTRYGSLRRVRFAGTEATLHAIAPKVASARYLRRCFLRDIVAMRRGTSCLASTMGMFEFGEGAQTLLCVITENLEAGTMRDVLDDRRDLPNVERSVLALGAASSVCALHSAGLLHRCVRSSSFIVTARGGVKLLAPELSRRTQCHRRCGRPAVPAAAYTSPQLLDNVFMRYRLADEVYSFGVVLWEIITGLDPFSGLSSEEIAVAATQGFRDPLHSNNAALVSVIDACRAFAPSKRPSMREAVDALRLACYAVCV</sequence>
<dbReference type="GO" id="GO:0005524">
    <property type="term" value="F:ATP binding"/>
    <property type="evidence" value="ECO:0007669"/>
    <property type="project" value="UniProtKB-KW"/>
</dbReference>
<reference evidence="4" key="2">
    <citation type="submission" date="2024-02" db="EMBL/GenBank/DDBJ databases">
        <authorList>
            <person name="Hu B."/>
        </authorList>
    </citation>
    <scope>NUCLEOTIDE SEQUENCE</scope>
    <source>
        <strain evidence="4">1A/Uganda/UGR70/2019</strain>
    </source>
</reference>
<dbReference type="InterPro" id="IPR000719">
    <property type="entry name" value="Prot_kinase_dom"/>
</dbReference>
<keyword evidence="2" id="KW-0067">ATP-binding</keyword>
<accession>A0AAU7E0L5</accession>
<dbReference type="PANTHER" id="PTHR44329:SF298">
    <property type="entry name" value="MIXED LINEAGE KINASE DOMAIN-LIKE PROTEIN"/>
    <property type="match status" value="1"/>
</dbReference>
<keyword evidence="1" id="KW-0547">Nucleotide-binding</keyword>
<dbReference type="InterPro" id="IPR001245">
    <property type="entry name" value="Ser-Thr/Tyr_kinase_cat_dom"/>
</dbReference>
<dbReference type="GO" id="GO:0004672">
    <property type="term" value="F:protein kinase activity"/>
    <property type="evidence" value="ECO:0007669"/>
    <property type="project" value="InterPro"/>
</dbReference>
<evidence type="ECO:0000256" key="2">
    <source>
        <dbReference type="ARBA" id="ARBA00022840"/>
    </source>
</evidence>